<feature type="compositionally biased region" description="Basic and acidic residues" evidence="1">
    <location>
        <begin position="148"/>
        <end position="159"/>
    </location>
</feature>
<proteinExistence type="predicted"/>
<keyword evidence="3" id="KW-1185">Reference proteome</keyword>
<evidence type="ECO:0000313" key="2">
    <source>
        <dbReference type="EMBL" id="OXU16281.1"/>
    </source>
</evidence>
<name>A0A232ED54_9HYME</name>
<evidence type="ECO:0000313" key="3">
    <source>
        <dbReference type="Proteomes" id="UP000215335"/>
    </source>
</evidence>
<evidence type="ECO:0000256" key="1">
    <source>
        <dbReference type="SAM" id="MobiDB-lite"/>
    </source>
</evidence>
<gene>
    <name evidence="2" type="ORF">TSAR_010935</name>
</gene>
<feature type="region of interest" description="Disordered" evidence="1">
    <location>
        <begin position="145"/>
        <end position="189"/>
    </location>
</feature>
<feature type="region of interest" description="Disordered" evidence="1">
    <location>
        <begin position="24"/>
        <end position="55"/>
    </location>
</feature>
<feature type="compositionally biased region" description="Polar residues" evidence="1">
    <location>
        <begin position="43"/>
        <end position="55"/>
    </location>
</feature>
<protein>
    <submittedName>
        <fullName evidence="2">Uncharacterized protein</fullName>
    </submittedName>
</protein>
<feature type="compositionally biased region" description="Polar residues" evidence="1">
    <location>
        <begin position="164"/>
        <end position="189"/>
    </location>
</feature>
<accession>A0A232ED54</accession>
<comment type="caution">
    <text evidence="2">The sequence shown here is derived from an EMBL/GenBank/DDBJ whole genome shotgun (WGS) entry which is preliminary data.</text>
</comment>
<dbReference type="Proteomes" id="UP000215335">
    <property type="component" value="Unassembled WGS sequence"/>
</dbReference>
<organism evidence="2 3">
    <name type="scientific">Trichomalopsis sarcophagae</name>
    <dbReference type="NCBI Taxonomy" id="543379"/>
    <lineage>
        <taxon>Eukaryota</taxon>
        <taxon>Metazoa</taxon>
        <taxon>Ecdysozoa</taxon>
        <taxon>Arthropoda</taxon>
        <taxon>Hexapoda</taxon>
        <taxon>Insecta</taxon>
        <taxon>Pterygota</taxon>
        <taxon>Neoptera</taxon>
        <taxon>Endopterygota</taxon>
        <taxon>Hymenoptera</taxon>
        <taxon>Apocrita</taxon>
        <taxon>Proctotrupomorpha</taxon>
        <taxon>Chalcidoidea</taxon>
        <taxon>Pteromalidae</taxon>
        <taxon>Pteromalinae</taxon>
        <taxon>Trichomalopsis</taxon>
    </lineage>
</organism>
<dbReference type="AlphaFoldDB" id="A0A232ED54"/>
<dbReference type="EMBL" id="NNAY01008355">
    <property type="protein sequence ID" value="OXU16281.1"/>
    <property type="molecule type" value="Genomic_DNA"/>
</dbReference>
<feature type="compositionally biased region" description="Basic and acidic residues" evidence="1">
    <location>
        <begin position="27"/>
        <end position="38"/>
    </location>
</feature>
<sequence>MKRRGPYKTFYSIKCNAKVPRSSLYKKQKDAHERKNEDILEDGSSQISTHSKSSDNLETVTTDSFVNFIGEGYDVKDDSKLSEPDSVNGTRLGFDDFADVLHQEYEVECLWLNKIFNILTIMKRRGPYKTFYSIKCNAKVPRSSLYKKQKDAHERKNEDILEDGSSQISTHSKSSDNLETVTTDSFSEPDSVNDTRLGFDDFADVLHQEYEFQVNMVF</sequence>
<reference evidence="2 3" key="1">
    <citation type="journal article" date="2017" name="Curr. Biol.">
        <title>The Evolution of Venom by Co-option of Single-Copy Genes.</title>
        <authorList>
            <person name="Martinson E.O."/>
            <person name="Mrinalini"/>
            <person name="Kelkar Y.D."/>
            <person name="Chang C.H."/>
            <person name="Werren J.H."/>
        </authorList>
    </citation>
    <scope>NUCLEOTIDE SEQUENCE [LARGE SCALE GENOMIC DNA]</scope>
    <source>
        <strain evidence="2 3">Alberta</strain>
        <tissue evidence="2">Whole body</tissue>
    </source>
</reference>